<dbReference type="GO" id="GO:0005524">
    <property type="term" value="F:ATP binding"/>
    <property type="evidence" value="ECO:0007669"/>
    <property type="project" value="UniProtKB-KW"/>
</dbReference>
<evidence type="ECO:0000313" key="8">
    <source>
        <dbReference type="Proteomes" id="UP000566819"/>
    </source>
</evidence>
<keyword evidence="8" id="KW-1185">Reference proteome</keyword>
<keyword evidence="3" id="KW-0418">Kinase</keyword>
<reference evidence="7 8" key="1">
    <citation type="submission" date="2020-03" db="EMBL/GenBank/DDBJ databases">
        <title>Draft Genome Sequence of Cudoniella acicularis.</title>
        <authorList>
            <person name="Buettner E."/>
            <person name="Kellner H."/>
        </authorList>
    </citation>
    <scope>NUCLEOTIDE SEQUENCE [LARGE SCALE GENOMIC DNA]</scope>
    <source>
        <strain evidence="7 8">DSM 108380</strain>
    </source>
</reference>
<evidence type="ECO:0000256" key="3">
    <source>
        <dbReference type="ARBA" id="ARBA00022777"/>
    </source>
</evidence>
<dbReference type="AlphaFoldDB" id="A0A8H4W2X2"/>
<keyword evidence="1" id="KW-0808">Transferase</keyword>
<dbReference type="OrthoDB" id="5979581at2759"/>
<accession>A0A8H4W2X2</accession>
<evidence type="ECO:0000256" key="5">
    <source>
        <dbReference type="SAM" id="MobiDB-lite"/>
    </source>
</evidence>
<gene>
    <name evidence="7" type="ORF">G7Y89_g9111</name>
</gene>
<dbReference type="InterPro" id="IPR000719">
    <property type="entry name" value="Prot_kinase_dom"/>
</dbReference>
<organism evidence="7 8">
    <name type="scientific">Cudoniella acicularis</name>
    <dbReference type="NCBI Taxonomy" id="354080"/>
    <lineage>
        <taxon>Eukaryota</taxon>
        <taxon>Fungi</taxon>
        <taxon>Dikarya</taxon>
        <taxon>Ascomycota</taxon>
        <taxon>Pezizomycotina</taxon>
        <taxon>Leotiomycetes</taxon>
        <taxon>Helotiales</taxon>
        <taxon>Tricladiaceae</taxon>
        <taxon>Cudoniella</taxon>
    </lineage>
</organism>
<feature type="region of interest" description="Disordered" evidence="5">
    <location>
        <begin position="230"/>
        <end position="269"/>
    </location>
</feature>
<comment type="caution">
    <text evidence="7">The sequence shown here is derived from an EMBL/GenBank/DDBJ whole genome shotgun (WGS) entry which is preliminary data.</text>
</comment>
<name>A0A8H4W2X2_9HELO</name>
<proteinExistence type="predicted"/>
<dbReference type="InterPro" id="IPR011009">
    <property type="entry name" value="Kinase-like_dom_sf"/>
</dbReference>
<dbReference type="PROSITE" id="PS50011">
    <property type="entry name" value="PROTEIN_KINASE_DOM"/>
    <property type="match status" value="1"/>
</dbReference>
<feature type="compositionally biased region" description="Polar residues" evidence="5">
    <location>
        <begin position="250"/>
        <end position="265"/>
    </location>
</feature>
<dbReference type="InterPro" id="IPR051681">
    <property type="entry name" value="Ser/Thr_Kinases-Pseudokinases"/>
</dbReference>
<evidence type="ECO:0000256" key="4">
    <source>
        <dbReference type="ARBA" id="ARBA00022840"/>
    </source>
</evidence>
<evidence type="ECO:0000256" key="2">
    <source>
        <dbReference type="ARBA" id="ARBA00022741"/>
    </source>
</evidence>
<keyword evidence="2" id="KW-0547">Nucleotide-binding</keyword>
<dbReference type="PANTHER" id="PTHR44329:SF288">
    <property type="entry name" value="MITOGEN-ACTIVATED PROTEIN KINASE KINASE KINASE 20"/>
    <property type="match status" value="1"/>
</dbReference>
<feature type="domain" description="Protein kinase" evidence="6">
    <location>
        <begin position="877"/>
        <end position="1182"/>
    </location>
</feature>
<sequence>MDSTHQLEKRTQVQPEHLGVGCVLRLPPAPGIGFVECQNQTCKYLLEYDRYPYCGLKEGTYGHPVLVLHILLPPSGETKIDSETKVLICPITGFGNNPFAERLRNTSTSTAQAGKVILFFRTRKDASVIHENNKILYFLEAHEDQSMIPEDKIAKRLMDKSCWLMIEHWYEFPIKSLLNFHSGPDSKPCDVRLTEKSYLELMDKLKVKRDPNYEYWIPTSVLENGRDLSNIHEDLPQGESGSNISRSSSQLMNMRTDSAPSASATEQEEIVQDTEFPGNAPHPNNFFSRIRECYVTIMAIENDYLFNLHALRLLSNPLHASSYSNIIRIRLQPYERILLADIVNVLSSGNSKAKPDCDEKAAETANHVATLLFFRWSWADSVLRHILGEFSPDNVVEAHGGDHEEAFAAYRTQLRTRVRDDIYDRRYHRTEQLVADNSELFSRVDQFADINITVAPHVHDIQLWIALGNCVTACLASLTSFRRWPGFCEIAELLGSWRDMDAASFTEGLQAAISMKIATTPDFPPRTIPLIPSEEAAVADNFKLRDLRPEMPVNEKQKRVNRWASDSVQLIFEAEDVWDAWILSRMVQTLVYNMVNIDEFKSIVQSQAFSPHWKVVENDRDESLVSWAVHPVEQFGGILNERLSTVSGGFIEEDLQEYMDLAYRRHYHNLPLLDPRVFLEFIPWNQLADCSTDAISDLLEDLGLDASIFTGILCKASVTKAISPSRIFYASDDLYAPHVTTAYHYPGLLKDGKIIYWCRKLEDTEFLKDLRHYWTIWVSETIYCEIYSNMIYENDCAITRNPFDSSLYVLETLPGIKARMLEQRSDIGSVLDFFDVKYRYRETFSVQREMLRNILGTEYDSSYTDFLLYIKPDEFDLPQCSFVGAGSFGRVYHARWSKKPVKQFDHVEELPGDVVLKIALAQEGPAKFFSELGTVYAALAGDNSGCVKFYGFTQVFVDQTGKPIQVDHITATPAYLAYALVFDYASKGHVLDVLDEELEPGAPVENWLTICDVLSEIAEGLRTIHKKNVIHRDLHENNVLVQEEQVPDCDEIECVTLISDLGEGKDMAKLSTYKATEIPAVPGFFSIEDSLAPEVAARGSSKESDIYAWAVLAVKIISKCYTRLADEDGKVYYPAKLMRVLEQCLDPNPNIRFDAVSLCYVVEEIREGPSGLRGGGDDTEWFDESYELPGARVGVLGRLPTFSES</sequence>
<dbReference type="SUPFAM" id="SSF56112">
    <property type="entry name" value="Protein kinase-like (PK-like)"/>
    <property type="match status" value="1"/>
</dbReference>
<dbReference type="GO" id="GO:0004674">
    <property type="term" value="F:protein serine/threonine kinase activity"/>
    <property type="evidence" value="ECO:0007669"/>
    <property type="project" value="TreeGrafter"/>
</dbReference>
<feature type="compositionally biased region" description="Low complexity" evidence="5">
    <location>
        <begin position="240"/>
        <end position="249"/>
    </location>
</feature>
<protein>
    <recommendedName>
        <fullName evidence="6">Protein kinase domain-containing protein</fullName>
    </recommendedName>
</protein>
<keyword evidence="4" id="KW-0067">ATP-binding</keyword>
<dbReference type="InterPro" id="IPR001245">
    <property type="entry name" value="Ser-Thr/Tyr_kinase_cat_dom"/>
</dbReference>
<evidence type="ECO:0000259" key="6">
    <source>
        <dbReference type="PROSITE" id="PS50011"/>
    </source>
</evidence>
<dbReference type="EMBL" id="JAAMPI010000728">
    <property type="protein sequence ID" value="KAF4629039.1"/>
    <property type="molecule type" value="Genomic_DNA"/>
</dbReference>
<dbReference type="Pfam" id="PF07714">
    <property type="entry name" value="PK_Tyr_Ser-Thr"/>
    <property type="match status" value="1"/>
</dbReference>
<evidence type="ECO:0000256" key="1">
    <source>
        <dbReference type="ARBA" id="ARBA00022679"/>
    </source>
</evidence>
<dbReference type="Proteomes" id="UP000566819">
    <property type="component" value="Unassembled WGS sequence"/>
</dbReference>
<dbReference type="PANTHER" id="PTHR44329">
    <property type="entry name" value="SERINE/THREONINE-PROTEIN KINASE TNNI3K-RELATED"/>
    <property type="match status" value="1"/>
</dbReference>
<dbReference type="Gene3D" id="1.10.510.10">
    <property type="entry name" value="Transferase(Phosphotransferase) domain 1"/>
    <property type="match status" value="1"/>
</dbReference>
<evidence type="ECO:0000313" key="7">
    <source>
        <dbReference type="EMBL" id="KAF4629039.1"/>
    </source>
</evidence>